<dbReference type="InterPro" id="IPR016977">
    <property type="entry name" value="ComGF"/>
</dbReference>
<dbReference type="EMBL" id="BMCJ01000004">
    <property type="protein sequence ID" value="GGC91622.1"/>
    <property type="molecule type" value="Genomic_DNA"/>
</dbReference>
<accession>A0ABQ1P5J3</accession>
<keyword evidence="3" id="KW-1185">Reference proteome</keyword>
<gene>
    <name evidence="2" type="ORF">GCM10007216_22900</name>
</gene>
<organism evidence="2 3">
    <name type="scientific">Thalassobacillus devorans</name>
    <dbReference type="NCBI Taxonomy" id="279813"/>
    <lineage>
        <taxon>Bacteria</taxon>
        <taxon>Bacillati</taxon>
        <taxon>Bacillota</taxon>
        <taxon>Bacilli</taxon>
        <taxon>Bacillales</taxon>
        <taxon>Bacillaceae</taxon>
        <taxon>Thalassobacillus</taxon>
    </lineage>
</organism>
<dbReference type="Proteomes" id="UP000619534">
    <property type="component" value="Unassembled WGS sequence"/>
</dbReference>
<evidence type="ECO:0008006" key="4">
    <source>
        <dbReference type="Google" id="ProtNLM"/>
    </source>
</evidence>
<evidence type="ECO:0000313" key="2">
    <source>
        <dbReference type="EMBL" id="GGC91622.1"/>
    </source>
</evidence>
<comment type="caution">
    <text evidence="2">The sequence shown here is derived from an EMBL/GenBank/DDBJ whole genome shotgun (WGS) entry which is preliminary data.</text>
</comment>
<keyword evidence="1" id="KW-1133">Transmembrane helix</keyword>
<evidence type="ECO:0000256" key="1">
    <source>
        <dbReference type="SAM" id="Phobius"/>
    </source>
</evidence>
<reference evidence="3" key="1">
    <citation type="journal article" date="2019" name="Int. J. Syst. Evol. Microbiol.">
        <title>The Global Catalogue of Microorganisms (GCM) 10K type strain sequencing project: providing services to taxonomists for standard genome sequencing and annotation.</title>
        <authorList>
            <consortium name="The Broad Institute Genomics Platform"/>
            <consortium name="The Broad Institute Genome Sequencing Center for Infectious Disease"/>
            <person name="Wu L."/>
            <person name="Ma J."/>
        </authorList>
    </citation>
    <scope>NUCLEOTIDE SEQUENCE [LARGE SCALE GENOMIC DNA]</scope>
    <source>
        <strain evidence="3">CCM 7282</strain>
    </source>
</reference>
<keyword evidence="1" id="KW-0812">Transmembrane</keyword>
<protein>
    <recommendedName>
        <fullName evidence="4">Competence protein ComGF</fullName>
    </recommendedName>
</protein>
<sequence>MFVFMGTGRHNGYTLAETIISLLIFSLLTALLSPTFQLLSIDNHNQELSIHQLFHFLSDELSYNDLKTVTATQVTFQSPDDEIISIEKYGTTIRRQVGGRGHETLITGVMDVQFFVNNNLLVIKITDQGRVEYEKILQAYSFSSP</sequence>
<evidence type="ECO:0000313" key="3">
    <source>
        <dbReference type="Proteomes" id="UP000619534"/>
    </source>
</evidence>
<keyword evidence="1" id="KW-0472">Membrane</keyword>
<dbReference type="Pfam" id="PF15980">
    <property type="entry name" value="ComGF"/>
    <property type="match status" value="1"/>
</dbReference>
<feature type="transmembrane region" description="Helical" evidence="1">
    <location>
        <begin position="12"/>
        <end position="32"/>
    </location>
</feature>
<proteinExistence type="predicted"/>
<name>A0ABQ1P5J3_9BACI</name>